<evidence type="ECO:0000313" key="2">
    <source>
        <dbReference type="EMBL" id="CAA9307742.1"/>
    </source>
</evidence>
<sequence>EVLSAIVRLYLLRGHRRGRRVGRGAAGRASCRGRRGNPMRGRQDLPHSAREEGVRAAQPGTRPEGVAEPVRAPRPLEGRRGPLARHGTARLLLPFHRGLRYSLL</sequence>
<evidence type="ECO:0000256" key="1">
    <source>
        <dbReference type="SAM" id="MobiDB-lite"/>
    </source>
</evidence>
<feature type="region of interest" description="Disordered" evidence="1">
    <location>
        <begin position="22"/>
        <end position="87"/>
    </location>
</feature>
<reference evidence="2" key="1">
    <citation type="submission" date="2020-02" db="EMBL/GenBank/DDBJ databases">
        <authorList>
            <person name="Meier V. D."/>
        </authorList>
    </citation>
    <scope>NUCLEOTIDE SEQUENCE</scope>
    <source>
        <strain evidence="2">AVDCRST_MAG93</strain>
    </source>
</reference>
<accession>A0A6J4KKR1</accession>
<dbReference type="AlphaFoldDB" id="A0A6J4KKR1"/>
<protein>
    <submittedName>
        <fullName evidence="2">Uncharacterized protein</fullName>
    </submittedName>
</protein>
<proteinExistence type="predicted"/>
<feature type="compositionally biased region" description="Basic and acidic residues" evidence="1">
    <location>
        <begin position="41"/>
        <end position="54"/>
    </location>
</feature>
<organism evidence="2">
    <name type="scientific">uncultured Chloroflexia bacterium</name>
    <dbReference type="NCBI Taxonomy" id="1672391"/>
    <lineage>
        <taxon>Bacteria</taxon>
        <taxon>Bacillati</taxon>
        <taxon>Chloroflexota</taxon>
        <taxon>Chloroflexia</taxon>
        <taxon>environmental samples</taxon>
    </lineage>
</organism>
<name>A0A6J4KKR1_9CHLR</name>
<feature type="non-terminal residue" evidence="2">
    <location>
        <position position="1"/>
    </location>
</feature>
<dbReference type="EMBL" id="CADCTR010001691">
    <property type="protein sequence ID" value="CAA9307742.1"/>
    <property type="molecule type" value="Genomic_DNA"/>
</dbReference>
<feature type="non-terminal residue" evidence="2">
    <location>
        <position position="104"/>
    </location>
</feature>
<gene>
    <name evidence="2" type="ORF">AVDCRST_MAG93-5018</name>
</gene>